<gene>
    <name evidence="1" type="ORF">WJX74_003792</name>
</gene>
<dbReference type="GO" id="GO:0070573">
    <property type="term" value="F:metallodipeptidase activity"/>
    <property type="evidence" value="ECO:0007669"/>
    <property type="project" value="TreeGrafter"/>
</dbReference>
<dbReference type="EMBL" id="JALJOS010000052">
    <property type="protein sequence ID" value="KAK9818939.1"/>
    <property type="molecule type" value="Genomic_DNA"/>
</dbReference>
<evidence type="ECO:0000313" key="2">
    <source>
        <dbReference type="Proteomes" id="UP001438707"/>
    </source>
</evidence>
<reference evidence="1 2" key="1">
    <citation type="journal article" date="2024" name="Nat. Commun.">
        <title>Phylogenomics reveals the evolutionary origins of lichenization in chlorophyte algae.</title>
        <authorList>
            <person name="Puginier C."/>
            <person name="Libourel C."/>
            <person name="Otte J."/>
            <person name="Skaloud P."/>
            <person name="Haon M."/>
            <person name="Grisel S."/>
            <person name="Petersen M."/>
            <person name="Berrin J.G."/>
            <person name="Delaux P.M."/>
            <person name="Dal Grande F."/>
            <person name="Keller J."/>
        </authorList>
    </citation>
    <scope>NUCLEOTIDE SEQUENCE [LARGE SCALE GENOMIC DNA]</scope>
    <source>
        <strain evidence="1 2">SAG 2145</strain>
    </source>
</reference>
<dbReference type="AlphaFoldDB" id="A0AAW1QCX1"/>
<dbReference type="PANTHER" id="PTHR43501">
    <property type="entry name" value="CYTOSOL NON-SPECIFIC DIPEPTIDASE"/>
    <property type="match status" value="1"/>
</dbReference>
<keyword evidence="2" id="KW-1185">Reference proteome</keyword>
<sequence>MAIKQDYQNEASISASLVEVSQGQTPQAVLTLQSQQQLLKLLQQLPHGAIKYSEAVPGLVETSSNLAAVSQAASSCSSQVEYHLICSTRRYSSPLLQIAAAAQEAGANAKHDEAYPGWNPDPSSKVLQVVKQVLVEILGKEPKVGAIHAGLECGIIGERYNGMPIISCGPTIKGAHSPDEAVNILTMEPFWNATLEVLKRLEDVRC</sequence>
<dbReference type="FunFam" id="3.40.630.10:FF:000018">
    <property type="entry name" value="Aminoacyl-histidine dipeptidase PepD"/>
    <property type="match status" value="1"/>
</dbReference>
<dbReference type="SUPFAM" id="SSF53187">
    <property type="entry name" value="Zn-dependent exopeptidases"/>
    <property type="match status" value="1"/>
</dbReference>
<dbReference type="InterPro" id="IPR001160">
    <property type="entry name" value="Peptidase_M20C"/>
</dbReference>
<organism evidence="1 2">
    <name type="scientific">Apatococcus lobatus</name>
    <dbReference type="NCBI Taxonomy" id="904363"/>
    <lineage>
        <taxon>Eukaryota</taxon>
        <taxon>Viridiplantae</taxon>
        <taxon>Chlorophyta</taxon>
        <taxon>core chlorophytes</taxon>
        <taxon>Trebouxiophyceae</taxon>
        <taxon>Chlorellales</taxon>
        <taxon>Chlorellaceae</taxon>
        <taxon>Apatococcus</taxon>
    </lineage>
</organism>
<name>A0AAW1QCX1_9CHLO</name>
<protein>
    <recommendedName>
        <fullName evidence="3">Aminoacyl-histidine dipeptidase</fullName>
    </recommendedName>
</protein>
<evidence type="ECO:0008006" key="3">
    <source>
        <dbReference type="Google" id="ProtNLM"/>
    </source>
</evidence>
<accession>A0AAW1QCX1</accession>
<evidence type="ECO:0000313" key="1">
    <source>
        <dbReference type="EMBL" id="KAK9818939.1"/>
    </source>
</evidence>
<dbReference type="PANTHER" id="PTHR43501:SF1">
    <property type="entry name" value="CYTOSOL NON-SPECIFIC DIPEPTIDASE"/>
    <property type="match status" value="1"/>
</dbReference>
<dbReference type="Gene3D" id="3.40.630.10">
    <property type="entry name" value="Zn peptidases"/>
    <property type="match status" value="1"/>
</dbReference>
<dbReference type="Proteomes" id="UP001438707">
    <property type="component" value="Unassembled WGS sequence"/>
</dbReference>
<dbReference type="GO" id="GO:0006508">
    <property type="term" value="P:proteolysis"/>
    <property type="evidence" value="ECO:0007669"/>
    <property type="project" value="InterPro"/>
</dbReference>
<proteinExistence type="predicted"/>
<comment type="caution">
    <text evidence="1">The sequence shown here is derived from an EMBL/GenBank/DDBJ whole genome shotgun (WGS) entry which is preliminary data.</text>
</comment>
<dbReference type="GO" id="GO:0005829">
    <property type="term" value="C:cytosol"/>
    <property type="evidence" value="ECO:0007669"/>
    <property type="project" value="TreeGrafter"/>
</dbReference>